<dbReference type="Pfam" id="PF13715">
    <property type="entry name" value="CarbopepD_reg_2"/>
    <property type="match status" value="1"/>
</dbReference>
<dbReference type="NCBIfam" id="TIGR04057">
    <property type="entry name" value="SusC_RagA_signa"/>
    <property type="match status" value="1"/>
</dbReference>
<evidence type="ECO:0000256" key="2">
    <source>
        <dbReference type="ARBA" id="ARBA00022448"/>
    </source>
</evidence>
<keyword evidence="8 13" id="KW-0798">TonB box</keyword>
<dbReference type="Pfam" id="PF07660">
    <property type="entry name" value="STN"/>
    <property type="match status" value="1"/>
</dbReference>
<keyword evidence="3 12" id="KW-1134">Transmembrane beta strand</keyword>
<dbReference type="GO" id="GO:0009279">
    <property type="term" value="C:cell outer membrane"/>
    <property type="evidence" value="ECO:0007669"/>
    <property type="project" value="UniProtKB-SubCell"/>
</dbReference>
<evidence type="ECO:0000256" key="3">
    <source>
        <dbReference type="ARBA" id="ARBA00022452"/>
    </source>
</evidence>
<dbReference type="GO" id="GO:0015344">
    <property type="term" value="F:siderophore uptake transmembrane transporter activity"/>
    <property type="evidence" value="ECO:0007669"/>
    <property type="project" value="TreeGrafter"/>
</dbReference>
<reference evidence="15 16" key="1">
    <citation type="journal article" date="2014" name="Genome Announc.">
        <title>Draft Genome Sequence of Bacteroides reticulotermitis Strain JCM 10512T, Isolated from the Gut of a Termite.</title>
        <authorList>
            <person name="Yuki M."/>
            <person name="Oshima K."/>
            <person name="Suda W."/>
            <person name="Sakamoto M."/>
            <person name="Iida T."/>
            <person name="Hattori M."/>
            <person name="Ohkuma M."/>
        </authorList>
    </citation>
    <scope>NUCLEOTIDE SEQUENCE [LARGE SCALE GENOMIC DNA]</scope>
    <source>
        <strain evidence="15 16">JCM 10512</strain>
    </source>
</reference>
<comment type="similarity">
    <text evidence="12 13">Belongs to the TonB-dependent receptor family.</text>
</comment>
<proteinExistence type="inferred from homology"/>
<keyword evidence="11 12" id="KW-0998">Cell outer membrane</keyword>
<dbReference type="InterPro" id="IPR023997">
    <property type="entry name" value="TonB-dep_OMP_SusC/RagA_CS"/>
</dbReference>
<keyword evidence="9 12" id="KW-0472">Membrane</keyword>
<evidence type="ECO:0000256" key="11">
    <source>
        <dbReference type="ARBA" id="ARBA00023237"/>
    </source>
</evidence>
<dbReference type="Pfam" id="PF07715">
    <property type="entry name" value="Plug"/>
    <property type="match status" value="1"/>
</dbReference>
<dbReference type="SUPFAM" id="SSF49464">
    <property type="entry name" value="Carboxypeptidase regulatory domain-like"/>
    <property type="match status" value="1"/>
</dbReference>
<dbReference type="Gene3D" id="2.40.170.20">
    <property type="entry name" value="TonB-dependent receptor, beta-barrel domain"/>
    <property type="match status" value="1"/>
</dbReference>
<keyword evidence="7" id="KW-0408">Iron</keyword>
<dbReference type="InterPro" id="IPR012910">
    <property type="entry name" value="Plug_dom"/>
</dbReference>
<evidence type="ECO:0000259" key="14">
    <source>
        <dbReference type="SMART" id="SM00965"/>
    </source>
</evidence>
<keyword evidence="6" id="KW-0732">Signal</keyword>
<dbReference type="NCBIfam" id="TIGR04056">
    <property type="entry name" value="OMP_RagA_SusC"/>
    <property type="match status" value="1"/>
</dbReference>
<dbReference type="Pfam" id="PF00593">
    <property type="entry name" value="TonB_dep_Rec_b-barrel"/>
    <property type="match status" value="1"/>
</dbReference>
<dbReference type="PANTHER" id="PTHR30069:SF29">
    <property type="entry name" value="HEMOGLOBIN AND HEMOGLOBIN-HAPTOGLOBIN-BINDING PROTEIN 1-RELATED"/>
    <property type="match status" value="1"/>
</dbReference>
<dbReference type="InterPro" id="IPR008969">
    <property type="entry name" value="CarboxyPept-like_regulatory"/>
</dbReference>
<dbReference type="Gene3D" id="2.170.130.10">
    <property type="entry name" value="TonB-dependent receptor, plug domain"/>
    <property type="match status" value="1"/>
</dbReference>
<evidence type="ECO:0000256" key="1">
    <source>
        <dbReference type="ARBA" id="ARBA00004571"/>
    </source>
</evidence>
<dbReference type="SUPFAM" id="SSF56935">
    <property type="entry name" value="Porins"/>
    <property type="match status" value="1"/>
</dbReference>
<dbReference type="InterPro" id="IPR023996">
    <property type="entry name" value="TonB-dep_OMP_SusC/RagA"/>
</dbReference>
<dbReference type="InterPro" id="IPR000531">
    <property type="entry name" value="Beta-barrel_TonB"/>
</dbReference>
<dbReference type="InterPro" id="IPR011662">
    <property type="entry name" value="Secretin/TonB_short_N"/>
</dbReference>
<evidence type="ECO:0000256" key="4">
    <source>
        <dbReference type="ARBA" id="ARBA00022496"/>
    </source>
</evidence>
<keyword evidence="16" id="KW-1185">Reference proteome</keyword>
<dbReference type="STRING" id="1445607.JCM10512_1416"/>
<protein>
    <submittedName>
        <fullName evidence="15">TonB-dependent receptor</fullName>
    </submittedName>
</protein>
<sequence length="957" mass="104671">MLLLISSFAIAQTSKQNIKLDFKDAPISKVITSIEKQSTFKFFYNNDINSNRKVSIQITSSNINEVVNLLLKNLPIDYQISGQRIVLFVKKATESKGKAYAVTGVISDATGPVIGASVVPKNGQGTITAIDGDFRLDNIHIGEVLTISYVGYQTQNVVFDGQSKLDITLHEDTEVLDEVVVTALGIRKEAKALSYNVQALSASEIIGVKDANFVNSLSGKVAGVAINASSSGIGGGAKVVMRGAKSISGNNNALYVIDGIPMPSLETTQPNDFYTGMGQSGDGASMVNPEDIENMSILSGAAASALYGSDAANGVIMITTKKGSKDKLRVNYANSTSFYSPFVTPEFQNTYGASNGMLQSWGQKLAQPSTYDPMDFFQTGWNETNSLTISNGTEKNQTFLSMAATNAEGLVQNNTLDRYNFTIRNTTSMLNDKMQLDLSASYMNVREQNMISQGQYFNPIVSTYLMSPSYSLETYQLFEMYDESRGFKTQYWPWGNMGIGMQNPYWITNRDNFINHKNRFLVSGGLNYQIAKGITLGARAKMDYTSAINEKKYSASTDAIFAQKNGAYFKADASTRQLYGDVMLNIDKYFGDFSLTGTVGTSIQDVNYQYYSVGGDLNSVANSFTLKNLNQANAEFDQDGYHDQTQSLFATAQLGWQSKLYLDVTGRIDWASALAWTDHNSVAYPSVGLSAILTDLLPIKNDVLTFLKLRGSYSEVGNAPTRYIAYQTYPYQSGTPTTTTTYPNTNIKPERTKAWEVGLQSHLWGDKLMLNVSLYKTSTYNQLFNPSLPSSSGYSSVYINGGRVDNKGLEASLSLNQPLGPVEWNSTLTYTINRNKIKQLLEPTTLSGGLAVEGQDMFDLGGIGNVKTRLIKGGSIGDLYVTALRTDEHGYIDVDYVNNTVAVDDKAGDKKDGWIYAGNSQAKYTLGWRNSFSWNGLTLGFLINARIGGVGVSMTQA</sequence>
<dbReference type="Gene3D" id="3.55.50.30">
    <property type="match status" value="1"/>
</dbReference>
<dbReference type="SMART" id="SM00965">
    <property type="entry name" value="STN"/>
    <property type="match status" value="1"/>
</dbReference>
<dbReference type="Proteomes" id="UP000019131">
    <property type="component" value="Unassembled WGS sequence"/>
</dbReference>
<comment type="caution">
    <text evidence="15">The sequence shown here is derived from an EMBL/GenBank/DDBJ whole genome shotgun (WGS) entry which is preliminary data.</text>
</comment>
<evidence type="ECO:0000256" key="5">
    <source>
        <dbReference type="ARBA" id="ARBA00022692"/>
    </source>
</evidence>
<dbReference type="AlphaFoldDB" id="W4UQB6"/>
<evidence type="ECO:0000256" key="7">
    <source>
        <dbReference type="ARBA" id="ARBA00023004"/>
    </source>
</evidence>
<dbReference type="EMBL" id="BAIV01000007">
    <property type="protein sequence ID" value="GAE83161.1"/>
    <property type="molecule type" value="Genomic_DNA"/>
</dbReference>
<keyword evidence="10 15" id="KW-0675">Receptor</keyword>
<dbReference type="InterPro" id="IPR036942">
    <property type="entry name" value="Beta-barrel_TonB_sf"/>
</dbReference>
<dbReference type="PANTHER" id="PTHR30069">
    <property type="entry name" value="TONB-DEPENDENT OUTER MEMBRANE RECEPTOR"/>
    <property type="match status" value="1"/>
</dbReference>
<keyword evidence="2 12" id="KW-0813">Transport</keyword>
<comment type="subcellular location">
    <subcellularLocation>
        <location evidence="1 12">Cell outer membrane</location>
        <topology evidence="1 12">Multi-pass membrane protein</topology>
    </subcellularLocation>
</comment>
<feature type="domain" description="Secretin/TonB short N-terminal" evidence="14">
    <location>
        <begin position="40"/>
        <end position="90"/>
    </location>
</feature>
<organism evidence="15 16">
    <name type="scientific">Bacteroides reticulotermitis JCM 10512</name>
    <dbReference type="NCBI Taxonomy" id="1445607"/>
    <lineage>
        <taxon>Bacteria</taxon>
        <taxon>Pseudomonadati</taxon>
        <taxon>Bacteroidota</taxon>
        <taxon>Bacteroidia</taxon>
        <taxon>Bacteroidales</taxon>
        <taxon>Bacteroidaceae</taxon>
        <taxon>Bacteroides</taxon>
    </lineage>
</organism>
<dbReference type="InterPro" id="IPR039426">
    <property type="entry name" value="TonB-dep_rcpt-like"/>
</dbReference>
<keyword evidence="5 12" id="KW-0812">Transmembrane</keyword>
<evidence type="ECO:0000313" key="16">
    <source>
        <dbReference type="Proteomes" id="UP000019131"/>
    </source>
</evidence>
<dbReference type="InterPro" id="IPR037066">
    <property type="entry name" value="Plug_dom_sf"/>
</dbReference>
<evidence type="ECO:0000313" key="15">
    <source>
        <dbReference type="EMBL" id="GAE83161.1"/>
    </source>
</evidence>
<evidence type="ECO:0000256" key="13">
    <source>
        <dbReference type="RuleBase" id="RU003357"/>
    </source>
</evidence>
<gene>
    <name evidence="15" type="ORF">JCM10512_1416</name>
</gene>
<dbReference type="GO" id="GO:0044718">
    <property type="term" value="P:siderophore transmembrane transport"/>
    <property type="evidence" value="ECO:0007669"/>
    <property type="project" value="TreeGrafter"/>
</dbReference>
<dbReference type="PROSITE" id="PS52016">
    <property type="entry name" value="TONB_DEPENDENT_REC_3"/>
    <property type="match status" value="1"/>
</dbReference>
<keyword evidence="4" id="KW-0406">Ion transport</keyword>
<evidence type="ECO:0000256" key="9">
    <source>
        <dbReference type="ARBA" id="ARBA00023136"/>
    </source>
</evidence>
<evidence type="ECO:0000256" key="10">
    <source>
        <dbReference type="ARBA" id="ARBA00023170"/>
    </source>
</evidence>
<name>W4UQB6_9BACE</name>
<accession>W4UQB6</accession>
<evidence type="ECO:0000256" key="12">
    <source>
        <dbReference type="PROSITE-ProRule" id="PRU01360"/>
    </source>
</evidence>
<keyword evidence="4" id="KW-0410">Iron transport</keyword>
<evidence type="ECO:0000256" key="8">
    <source>
        <dbReference type="ARBA" id="ARBA00023077"/>
    </source>
</evidence>
<evidence type="ECO:0000256" key="6">
    <source>
        <dbReference type="ARBA" id="ARBA00022729"/>
    </source>
</evidence>